<keyword evidence="4" id="KW-1185">Reference proteome</keyword>
<dbReference type="EMBL" id="CAJJDM010000105">
    <property type="protein sequence ID" value="CAD8096719.1"/>
    <property type="molecule type" value="Genomic_DNA"/>
</dbReference>
<protein>
    <submittedName>
        <fullName evidence="3">Uncharacterized protein</fullName>
    </submittedName>
</protein>
<evidence type="ECO:0000313" key="4">
    <source>
        <dbReference type="Proteomes" id="UP000688137"/>
    </source>
</evidence>
<accession>A0A8S1NYY5</accession>
<dbReference type="CDD" id="cd19756">
    <property type="entry name" value="Bbox2"/>
    <property type="match status" value="1"/>
</dbReference>
<feature type="compositionally biased region" description="Polar residues" evidence="2">
    <location>
        <begin position="337"/>
        <end position="350"/>
    </location>
</feature>
<feature type="coiled-coil region" evidence="1">
    <location>
        <begin position="81"/>
        <end position="108"/>
    </location>
</feature>
<gene>
    <name evidence="3" type="ORF">PPRIM_AZ9-3.1.T1020067</name>
</gene>
<feature type="region of interest" description="Disordered" evidence="2">
    <location>
        <begin position="337"/>
        <end position="356"/>
    </location>
</feature>
<name>A0A8S1NYY5_PARPR</name>
<reference evidence="3" key="1">
    <citation type="submission" date="2021-01" db="EMBL/GenBank/DDBJ databases">
        <authorList>
            <consortium name="Genoscope - CEA"/>
            <person name="William W."/>
        </authorList>
    </citation>
    <scope>NUCLEOTIDE SEQUENCE</scope>
</reference>
<proteinExistence type="predicted"/>
<feature type="compositionally biased region" description="Pro residues" evidence="2">
    <location>
        <begin position="397"/>
        <end position="407"/>
    </location>
</feature>
<dbReference type="OMA" id="VISIQTY"/>
<feature type="region of interest" description="Disordered" evidence="2">
    <location>
        <begin position="361"/>
        <end position="418"/>
    </location>
</feature>
<keyword evidence="1" id="KW-0175">Coiled coil</keyword>
<dbReference type="AlphaFoldDB" id="A0A8S1NYY5"/>
<dbReference type="Proteomes" id="UP000688137">
    <property type="component" value="Unassembled WGS sequence"/>
</dbReference>
<comment type="caution">
    <text evidence="3">The sequence shown here is derived from an EMBL/GenBank/DDBJ whole genome shotgun (WGS) entry which is preliminary data.</text>
</comment>
<evidence type="ECO:0000313" key="3">
    <source>
        <dbReference type="EMBL" id="CAD8096719.1"/>
    </source>
</evidence>
<feature type="compositionally biased region" description="Polar residues" evidence="2">
    <location>
        <begin position="378"/>
        <end position="391"/>
    </location>
</feature>
<evidence type="ECO:0000256" key="1">
    <source>
        <dbReference type="SAM" id="Coils"/>
    </source>
</evidence>
<feature type="compositionally biased region" description="Low complexity" evidence="2">
    <location>
        <begin position="276"/>
        <end position="322"/>
    </location>
</feature>
<organism evidence="3 4">
    <name type="scientific">Paramecium primaurelia</name>
    <dbReference type="NCBI Taxonomy" id="5886"/>
    <lineage>
        <taxon>Eukaryota</taxon>
        <taxon>Sar</taxon>
        <taxon>Alveolata</taxon>
        <taxon>Ciliophora</taxon>
        <taxon>Intramacronucleata</taxon>
        <taxon>Oligohymenophorea</taxon>
        <taxon>Peniculida</taxon>
        <taxon>Parameciidae</taxon>
        <taxon>Paramecium</taxon>
    </lineage>
</organism>
<evidence type="ECO:0000256" key="2">
    <source>
        <dbReference type="SAM" id="MobiDB-lite"/>
    </source>
</evidence>
<sequence>MTENLLINKMQNFHYQSCNIAEHEEEFLNMVCIDEKCNKHQLLCVYCMEEHQSCIKHPVKKFLKDFKSQLQSQNVESNPKIEDLIAYYDQIKITMEQAQKQLNEMFEKSKQTILDTKKMIGQFSQQETAKSVQMQKLKEFESTLNQENFFSLLTEIESFRPNPERFSFSIKKNSGHQIGQIQERIANGKIHSQQYQSAIMNFIDQIVTQHEALKKNLQNYFLNAPQKPFEQELNENKQPKQPNLLSLFQQPSLDIQDKSIIAIDDDLEEIEKNNRNNENSNNKVKKQNNNNNNTNNNSNIIQNNITSNNNNNNNPSHQNNYQKTQDSQISITDILDSNTSKKQPTQDNKSNLTNNLKQTSQNNKQTKQLPPPTQQPLSQFSSYQKQPSTNGAVPITPKQPPPPPLPLAPLQQSPLKDNFQEDNQGEVETVLNVSQDHNFQLVQNGKEITKLLILSKTVVAGCGGNQFFGFDISTGQKLFTLNIDSDITDAAYLEIDDFNGTLYLTTKKGKLETFIRESNTDTPFSFRSNSSQFIDKFGNILIQINQQEKQLVTLGEEKVIRIWLVKTLREQKKCEIQEVGTALHVDQKYVYVGGNKFLFIWDTVNQAKKIIPVSDTNLKVISIQTYENKLVVGLQDKIKIFERKTNSEYQLIHEQGFGDISTMHILKKWPIVLISCTQQQQQKICLYNYEQDSSEKLQEQKATSCAVREFDKVYHVAFGQEKGMCVIYRIEQTQQQQSQ</sequence>
<feature type="region of interest" description="Disordered" evidence="2">
    <location>
        <begin position="273"/>
        <end position="326"/>
    </location>
</feature>